<name>A7MTW2_VIBC1</name>
<dbReference type="AlphaFoldDB" id="A7MTW2"/>
<sequence>MPKSVVLHLPDEFWLSFYFLSAELLPELDPFRCLNR</sequence>
<dbReference type="Proteomes" id="UP000008152">
    <property type="component" value="Chromosome I"/>
</dbReference>
<protein>
    <recommendedName>
        <fullName evidence="3">IS5/IS1182 family transposase</fullName>
    </recommendedName>
</protein>
<evidence type="ECO:0000313" key="1">
    <source>
        <dbReference type="EMBL" id="ABU69578.1"/>
    </source>
</evidence>
<evidence type="ECO:0000313" key="2">
    <source>
        <dbReference type="Proteomes" id="UP000008152"/>
    </source>
</evidence>
<accession>A7MTW2</accession>
<evidence type="ECO:0008006" key="3">
    <source>
        <dbReference type="Google" id="ProtNLM"/>
    </source>
</evidence>
<dbReference type="EMBL" id="CP000789">
    <property type="protein sequence ID" value="ABU69578.1"/>
    <property type="molecule type" value="Genomic_DNA"/>
</dbReference>
<dbReference type="PATRIC" id="fig|338187.36.peg.515"/>
<reference evidence="1 2" key="1">
    <citation type="submission" date="2007-08" db="EMBL/GenBank/DDBJ databases">
        <authorList>
            <consortium name="The Vibrio harveyi Genome Sequencing Project"/>
            <person name="Bassler B."/>
            <person name="Clifton S.W."/>
            <person name="Fulton L."/>
            <person name="Delehaunty K."/>
            <person name="Fronick C."/>
            <person name="Harrison M."/>
            <person name="Markivic C."/>
            <person name="Fulton R."/>
            <person name="Tin-Wollam A.-M."/>
            <person name="Shah N."/>
            <person name="Pepin K."/>
            <person name="Nash W."/>
            <person name="Thiruvilangam P."/>
            <person name="Bhonagiri V."/>
            <person name="Waters C."/>
            <person name="Tu K.C."/>
            <person name="Irgon J."/>
            <person name="Wilson R.K."/>
        </authorList>
    </citation>
    <scope>NUCLEOTIDE SEQUENCE [LARGE SCALE GENOMIC DNA]</scope>
    <source>
        <strain evidence="2">ATCC BAA-1116 / BB120</strain>
    </source>
</reference>
<proteinExistence type="predicted"/>
<gene>
    <name evidence="1" type="ordered locus">VIBHAR_00576</name>
</gene>
<organism evidence="1 2">
    <name type="scientific">Vibrio campbellii (strain ATCC BAA-1116)</name>
    <dbReference type="NCBI Taxonomy" id="2902295"/>
    <lineage>
        <taxon>Bacteria</taxon>
        <taxon>Pseudomonadati</taxon>
        <taxon>Pseudomonadota</taxon>
        <taxon>Gammaproteobacteria</taxon>
        <taxon>Vibrionales</taxon>
        <taxon>Vibrionaceae</taxon>
        <taxon>Vibrio</taxon>
    </lineage>
</organism>
<dbReference type="KEGG" id="vha:VIBHAR_00576"/>